<keyword evidence="2" id="KW-0812">Transmembrane</keyword>
<sequence>MGVPETGALERPPQPKTRIAGSETGAPTYSLRGRFASRHAFTIREELTVRDEPALMPQLPRWYSLGAFLIMSSATIFTMCAMGRPGA</sequence>
<evidence type="ECO:0000256" key="2">
    <source>
        <dbReference type="SAM" id="Phobius"/>
    </source>
</evidence>
<reference evidence="3 4" key="1">
    <citation type="submission" date="2017-10" db="EMBL/GenBank/DDBJ databases">
        <title>Sphingobium yanoikuyae S72.</title>
        <authorList>
            <person name="Sanchez E."/>
            <person name="Bustos P."/>
            <person name="Mendoza P."/>
            <person name="Guo X."/>
            <person name="Mendoza A."/>
        </authorList>
    </citation>
    <scope>NUCLEOTIDE SEQUENCE [LARGE SCALE GENOMIC DNA]</scope>
    <source>
        <strain evidence="3 4">S72</strain>
    </source>
</reference>
<keyword evidence="2" id="KW-1133">Transmembrane helix</keyword>
<keyword evidence="2" id="KW-0472">Membrane</keyword>
<accession>A0A291N6X1</accession>
<evidence type="ECO:0000256" key="1">
    <source>
        <dbReference type="SAM" id="MobiDB-lite"/>
    </source>
</evidence>
<dbReference type="EMBL" id="CP023741">
    <property type="protein sequence ID" value="ATI82890.1"/>
    <property type="molecule type" value="Genomic_DNA"/>
</dbReference>
<proteinExistence type="predicted"/>
<dbReference type="KEGG" id="sya:A6768_24740"/>
<dbReference type="AlphaFoldDB" id="A0A291N6X1"/>
<dbReference type="Proteomes" id="UP000219422">
    <property type="component" value="Chromosome"/>
</dbReference>
<protein>
    <submittedName>
        <fullName evidence="3">Uncharacterized protein</fullName>
    </submittedName>
</protein>
<gene>
    <name evidence="3" type="ORF">A6768_24740</name>
</gene>
<feature type="transmembrane region" description="Helical" evidence="2">
    <location>
        <begin position="62"/>
        <end position="82"/>
    </location>
</feature>
<dbReference type="GeneID" id="57780071"/>
<feature type="region of interest" description="Disordered" evidence="1">
    <location>
        <begin position="1"/>
        <end position="29"/>
    </location>
</feature>
<evidence type="ECO:0000313" key="4">
    <source>
        <dbReference type="Proteomes" id="UP000219422"/>
    </source>
</evidence>
<name>A0A291N6X1_SPHYA</name>
<dbReference type="RefSeq" id="WP_097385336.1">
    <property type="nucleotide sequence ID" value="NZ_CP023741.1"/>
</dbReference>
<organism evidence="3 4">
    <name type="scientific">Sphingobium yanoikuyae</name>
    <name type="common">Sphingomonas yanoikuyae</name>
    <dbReference type="NCBI Taxonomy" id="13690"/>
    <lineage>
        <taxon>Bacteria</taxon>
        <taxon>Pseudomonadati</taxon>
        <taxon>Pseudomonadota</taxon>
        <taxon>Alphaproteobacteria</taxon>
        <taxon>Sphingomonadales</taxon>
        <taxon>Sphingomonadaceae</taxon>
        <taxon>Sphingobium</taxon>
    </lineage>
</organism>
<evidence type="ECO:0000313" key="3">
    <source>
        <dbReference type="EMBL" id="ATI82890.1"/>
    </source>
</evidence>